<gene>
    <name evidence="1" type="ORF">GCM10011572_28720</name>
    <name evidence="2" type="ORF">GM672_02910</name>
</gene>
<sequence>MSPGAMDPADDPRKLAERCEIAFDGRRYLYRQYRYDRLDDALRYAQLDRQRPGFKPDPAFLPRWEAPLQPDAAQQALMAPAGIGFADGYYLFGGYRYELLEDALAYVGKVSERM</sequence>
<reference evidence="4" key="2">
    <citation type="journal article" date="2019" name="Int. J. Syst. Evol. Microbiol.">
        <title>The Global Catalogue of Microorganisms (GCM) 10K type strain sequencing project: providing services to taxonomists for standard genome sequencing and annotation.</title>
        <authorList>
            <consortium name="The Broad Institute Genomics Platform"/>
            <consortium name="The Broad Institute Genome Sequencing Center for Infectious Disease"/>
            <person name="Wu L."/>
            <person name="Ma J."/>
        </authorList>
    </citation>
    <scope>NUCLEOTIDE SEQUENCE [LARGE SCALE GENOMIC DNA]</scope>
    <source>
        <strain evidence="4">CGMCC 1.15931</strain>
    </source>
</reference>
<dbReference type="EMBL" id="BMKG01000011">
    <property type="protein sequence ID" value="GGC05131.1"/>
    <property type="molecule type" value="Genomic_DNA"/>
</dbReference>
<dbReference type="EMBL" id="WNKZ01000004">
    <property type="protein sequence ID" value="MTV51678.1"/>
    <property type="molecule type" value="Genomic_DNA"/>
</dbReference>
<keyword evidence="4" id="KW-1185">Reference proteome</keyword>
<proteinExistence type="predicted"/>
<evidence type="ECO:0000313" key="2">
    <source>
        <dbReference type="EMBL" id="MTV51678.1"/>
    </source>
</evidence>
<reference evidence="2 3" key="3">
    <citation type="submission" date="2019-11" db="EMBL/GenBank/DDBJ databases">
        <title>Type strains purchased from KCTC, JCM and DSMZ.</title>
        <authorList>
            <person name="Lu H."/>
        </authorList>
    </citation>
    <scope>NUCLEOTIDE SEQUENCE [LARGE SCALE GENOMIC DNA]</scope>
    <source>
        <strain evidence="2 3">KCTC 52429</strain>
    </source>
</reference>
<organism evidence="2 3">
    <name type="scientific">Pseudoduganella buxea</name>
    <dbReference type="NCBI Taxonomy" id="1949069"/>
    <lineage>
        <taxon>Bacteria</taxon>
        <taxon>Pseudomonadati</taxon>
        <taxon>Pseudomonadota</taxon>
        <taxon>Betaproteobacteria</taxon>
        <taxon>Burkholderiales</taxon>
        <taxon>Oxalobacteraceae</taxon>
        <taxon>Telluria group</taxon>
        <taxon>Pseudoduganella</taxon>
    </lineage>
</organism>
<evidence type="ECO:0000313" key="3">
    <source>
        <dbReference type="Proteomes" id="UP000430634"/>
    </source>
</evidence>
<reference evidence="1" key="1">
    <citation type="journal article" date="2014" name="Int. J. Syst. Evol. Microbiol.">
        <title>Complete genome of a new Firmicutes species belonging to the dominant human colonic microbiota ('Ruminococcus bicirculans') reveals two chromosomes and a selective capacity to utilize plant glucans.</title>
        <authorList>
            <consortium name="NISC Comparative Sequencing Program"/>
            <person name="Wegmann U."/>
            <person name="Louis P."/>
            <person name="Goesmann A."/>
            <person name="Henrissat B."/>
            <person name="Duncan S.H."/>
            <person name="Flint H.J."/>
        </authorList>
    </citation>
    <scope>NUCLEOTIDE SEQUENCE</scope>
    <source>
        <strain evidence="1">CGMCC 1.15931</strain>
    </source>
</reference>
<dbReference type="AlphaFoldDB" id="A0A6I3SRF8"/>
<name>A0A6I3SRF8_9BURK</name>
<evidence type="ECO:0000313" key="4">
    <source>
        <dbReference type="Proteomes" id="UP000622638"/>
    </source>
</evidence>
<accession>A0A6I3SRF8</accession>
<reference evidence="1" key="4">
    <citation type="submission" date="2024-05" db="EMBL/GenBank/DDBJ databases">
        <authorList>
            <person name="Sun Q."/>
            <person name="Zhou Y."/>
        </authorList>
    </citation>
    <scope>NUCLEOTIDE SEQUENCE</scope>
    <source>
        <strain evidence="1">CGMCC 1.15931</strain>
    </source>
</reference>
<dbReference type="Proteomes" id="UP000622638">
    <property type="component" value="Unassembled WGS sequence"/>
</dbReference>
<dbReference type="Proteomes" id="UP000430634">
    <property type="component" value="Unassembled WGS sequence"/>
</dbReference>
<protein>
    <submittedName>
        <fullName evidence="2">Uncharacterized protein</fullName>
    </submittedName>
</protein>
<evidence type="ECO:0000313" key="1">
    <source>
        <dbReference type="EMBL" id="GGC05131.1"/>
    </source>
</evidence>
<comment type="caution">
    <text evidence="2">The sequence shown here is derived from an EMBL/GenBank/DDBJ whole genome shotgun (WGS) entry which is preliminary data.</text>
</comment>
<dbReference type="OrthoDB" id="8910700at2"/>
<dbReference type="RefSeq" id="WP_155469017.1">
    <property type="nucleotide sequence ID" value="NZ_BMKG01000011.1"/>
</dbReference>